<keyword evidence="4" id="KW-0132">Cell division</keyword>
<dbReference type="Pfam" id="PF05859">
    <property type="entry name" value="Mis12"/>
    <property type="match status" value="1"/>
</dbReference>
<keyword evidence="9" id="KW-0137">Centromere</keyword>
<keyword evidence="12" id="KW-1185">Reference proteome</keyword>
<reference evidence="11" key="1">
    <citation type="submission" date="2022-06" db="EMBL/GenBank/DDBJ databases">
        <title>Uncovering the hologenomic basis of an extraordinary plant invasion.</title>
        <authorList>
            <person name="Bieker V.C."/>
            <person name="Martin M.D."/>
            <person name="Gilbert T."/>
            <person name="Hodgins K."/>
            <person name="Battlay P."/>
            <person name="Petersen B."/>
            <person name="Wilson J."/>
        </authorList>
    </citation>
    <scope>NUCLEOTIDE SEQUENCE</scope>
    <source>
        <strain evidence="11">AA19_3_7</strain>
        <tissue evidence="11">Leaf</tissue>
    </source>
</reference>
<evidence type="ECO:0000256" key="8">
    <source>
        <dbReference type="ARBA" id="ARBA00023306"/>
    </source>
</evidence>
<dbReference type="Proteomes" id="UP001206925">
    <property type="component" value="Unassembled WGS sequence"/>
</dbReference>
<dbReference type="InterPro" id="IPR008685">
    <property type="entry name" value="Centromere_Mis12"/>
</dbReference>
<organism evidence="11 12">
    <name type="scientific">Ambrosia artemisiifolia</name>
    <name type="common">Common ragweed</name>
    <dbReference type="NCBI Taxonomy" id="4212"/>
    <lineage>
        <taxon>Eukaryota</taxon>
        <taxon>Viridiplantae</taxon>
        <taxon>Streptophyta</taxon>
        <taxon>Embryophyta</taxon>
        <taxon>Tracheophyta</taxon>
        <taxon>Spermatophyta</taxon>
        <taxon>Magnoliopsida</taxon>
        <taxon>eudicotyledons</taxon>
        <taxon>Gunneridae</taxon>
        <taxon>Pentapetalae</taxon>
        <taxon>asterids</taxon>
        <taxon>campanulids</taxon>
        <taxon>Asterales</taxon>
        <taxon>Asteraceae</taxon>
        <taxon>Asteroideae</taxon>
        <taxon>Heliantheae alliance</taxon>
        <taxon>Heliantheae</taxon>
        <taxon>Ambrosia</taxon>
    </lineage>
</organism>
<evidence type="ECO:0008006" key="13">
    <source>
        <dbReference type="Google" id="ProtNLM"/>
    </source>
</evidence>
<keyword evidence="3" id="KW-0158">Chromosome</keyword>
<protein>
    <recommendedName>
        <fullName evidence="13">Protein MIS12 homolog</fullName>
    </recommendedName>
</protein>
<proteinExistence type="inferred from homology"/>
<evidence type="ECO:0000256" key="3">
    <source>
        <dbReference type="ARBA" id="ARBA00022454"/>
    </source>
</evidence>
<name>A0AAD5G7E9_AMBAR</name>
<evidence type="ECO:0000256" key="7">
    <source>
        <dbReference type="ARBA" id="ARBA00023054"/>
    </source>
</evidence>
<comment type="caution">
    <text evidence="11">The sequence shown here is derived from an EMBL/GenBank/DDBJ whole genome shotgun (WGS) entry which is preliminary data.</text>
</comment>
<feature type="coiled-coil region" evidence="10">
    <location>
        <begin position="116"/>
        <end position="200"/>
    </location>
</feature>
<keyword evidence="5" id="KW-0498">Mitosis</keyword>
<sequence length="244" mass="27452">MEASESDAIFDSYNLNPQLFINSALNIVDELIDSAFTYLHQEASTQLNVQGSDRAQHLTKGLDYIGNMIRSALNKRLTMWEKYCFLRVFLVPEGFSLPKEDDASDGDAMDIEAIGNSDLDAQLDSLRTKINLAEQESAKLKREIQELERQSVISNHQTASVNELMKLSEQISEDDAFKELQKLATELRAKTEELKTKRAEDVQRTRLERLCLQTGDLLKIIGGHALSNANPEEIEAFLAGMKSL</sequence>
<comment type="similarity">
    <text evidence="2">Belongs to the mis12 family.</text>
</comment>
<evidence type="ECO:0000313" key="11">
    <source>
        <dbReference type="EMBL" id="KAI7731319.1"/>
    </source>
</evidence>
<dbReference type="PANTHER" id="PTHR14527">
    <property type="entry name" value="PROTEIN MIS12 HOMOLOG"/>
    <property type="match status" value="1"/>
</dbReference>
<dbReference type="GO" id="GO:0000070">
    <property type="term" value="P:mitotic sister chromatid segregation"/>
    <property type="evidence" value="ECO:0007669"/>
    <property type="project" value="TreeGrafter"/>
</dbReference>
<dbReference type="EMBL" id="JAMZMK010010482">
    <property type="protein sequence ID" value="KAI7731319.1"/>
    <property type="molecule type" value="Genomic_DNA"/>
</dbReference>
<evidence type="ECO:0000256" key="1">
    <source>
        <dbReference type="ARBA" id="ARBA00004629"/>
    </source>
</evidence>
<evidence type="ECO:0000256" key="5">
    <source>
        <dbReference type="ARBA" id="ARBA00022776"/>
    </source>
</evidence>
<keyword evidence="7 10" id="KW-0175">Coiled coil</keyword>
<dbReference type="PANTHER" id="PTHR14527:SF2">
    <property type="entry name" value="PROTEIN MIS12 HOMOLOG"/>
    <property type="match status" value="1"/>
</dbReference>
<dbReference type="GO" id="GO:0051382">
    <property type="term" value="P:kinetochore assembly"/>
    <property type="evidence" value="ECO:0007669"/>
    <property type="project" value="TreeGrafter"/>
</dbReference>
<keyword evidence="6" id="KW-0995">Kinetochore</keyword>
<dbReference type="GO" id="GO:0000444">
    <property type="term" value="C:MIS12/MIND type complex"/>
    <property type="evidence" value="ECO:0007669"/>
    <property type="project" value="TreeGrafter"/>
</dbReference>
<dbReference type="GO" id="GO:0005634">
    <property type="term" value="C:nucleus"/>
    <property type="evidence" value="ECO:0007669"/>
    <property type="project" value="InterPro"/>
</dbReference>
<evidence type="ECO:0000256" key="10">
    <source>
        <dbReference type="SAM" id="Coils"/>
    </source>
</evidence>
<comment type="subcellular location">
    <subcellularLocation>
        <location evidence="1">Chromosome</location>
        <location evidence="1">Centromere</location>
        <location evidence="1">Kinetochore</location>
    </subcellularLocation>
</comment>
<keyword evidence="8" id="KW-0131">Cell cycle</keyword>
<dbReference type="AlphaFoldDB" id="A0AAD5G7E9"/>
<gene>
    <name evidence="11" type="ORF">M8C21_027133</name>
</gene>
<evidence type="ECO:0000256" key="6">
    <source>
        <dbReference type="ARBA" id="ARBA00022838"/>
    </source>
</evidence>
<evidence type="ECO:0000256" key="9">
    <source>
        <dbReference type="ARBA" id="ARBA00023328"/>
    </source>
</evidence>
<evidence type="ECO:0000256" key="4">
    <source>
        <dbReference type="ARBA" id="ARBA00022618"/>
    </source>
</evidence>
<accession>A0AAD5G7E9</accession>
<evidence type="ECO:0000313" key="12">
    <source>
        <dbReference type="Proteomes" id="UP001206925"/>
    </source>
</evidence>
<evidence type="ECO:0000256" key="2">
    <source>
        <dbReference type="ARBA" id="ARBA00008643"/>
    </source>
</evidence>
<dbReference type="GO" id="GO:0051301">
    <property type="term" value="P:cell division"/>
    <property type="evidence" value="ECO:0007669"/>
    <property type="project" value="UniProtKB-KW"/>
</dbReference>